<dbReference type="Pfam" id="PF09976">
    <property type="entry name" value="TPR_21"/>
    <property type="match status" value="1"/>
</dbReference>
<proteinExistence type="inferred from homology"/>
<comment type="similarity">
    <text evidence="7">Belongs to the YfgM family.</text>
</comment>
<reference evidence="12" key="1">
    <citation type="journal article" date="2019" name="Int. J. Syst. Evol. Microbiol.">
        <title>The Global Catalogue of Microorganisms (GCM) 10K type strain sequencing project: providing services to taxonomists for standard genome sequencing and annotation.</title>
        <authorList>
            <consortium name="The Broad Institute Genomics Platform"/>
            <consortium name="The Broad Institute Genome Sequencing Center for Infectious Disease"/>
            <person name="Wu L."/>
            <person name="Ma J."/>
        </authorList>
    </citation>
    <scope>NUCLEOTIDE SEQUENCE [LARGE SCALE GENOMIC DNA]</scope>
    <source>
        <strain evidence="12">CCUG 59858</strain>
    </source>
</reference>
<keyword evidence="6" id="KW-0143">Chaperone</keyword>
<dbReference type="PIRSF" id="PIRSF006170">
    <property type="entry name" value="YfgM"/>
    <property type="match status" value="1"/>
</dbReference>
<comment type="subcellular location">
    <subcellularLocation>
        <location evidence="1">Cell membrane</location>
        <topology evidence="1">Single-pass type II membrane protein</topology>
    </subcellularLocation>
</comment>
<evidence type="ECO:0000256" key="2">
    <source>
        <dbReference type="ARBA" id="ARBA00022475"/>
    </source>
</evidence>
<dbReference type="Gene3D" id="1.25.40.10">
    <property type="entry name" value="Tetratricopeptide repeat domain"/>
    <property type="match status" value="1"/>
</dbReference>
<organism evidence="11 12">
    <name type="scientific">Legionella dresdenensis</name>
    <dbReference type="NCBI Taxonomy" id="450200"/>
    <lineage>
        <taxon>Bacteria</taxon>
        <taxon>Pseudomonadati</taxon>
        <taxon>Pseudomonadota</taxon>
        <taxon>Gammaproteobacteria</taxon>
        <taxon>Legionellales</taxon>
        <taxon>Legionellaceae</taxon>
        <taxon>Legionella</taxon>
    </lineage>
</organism>
<dbReference type="PANTHER" id="PTHR38035:SF1">
    <property type="entry name" value="ANCILLARY SECYEG TRANSLOCON SUBUNIT"/>
    <property type="match status" value="1"/>
</dbReference>
<keyword evidence="12" id="KW-1185">Reference proteome</keyword>
<keyword evidence="3 9" id="KW-0812">Transmembrane</keyword>
<evidence type="ECO:0000256" key="5">
    <source>
        <dbReference type="ARBA" id="ARBA00023136"/>
    </source>
</evidence>
<dbReference type="InterPro" id="IPR018704">
    <property type="entry name" value="SecYEG/CpoB_TPR"/>
</dbReference>
<evidence type="ECO:0000313" key="12">
    <source>
        <dbReference type="Proteomes" id="UP001595758"/>
    </source>
</evidence>
<dbReference type="InterPro" id="IPR011990">
    <property type="entry name" value="TPR-like_helical_dom_sf"/>
</dbReference>
<evidence type="ECO:0000256" key="7">
    <source>
        <dbReference type="ARBA" id="ARBA00024197"/>
    </source>
</evidence>
<evidence type="ECO:0000256" key="4">
    <source>
        <dbReference type="ARBA" id="ARBA00022989"/>
    </source>
</evidence>
<keyword evidence="5 9" id="KW-0472">Membrane</keyword>
<evidence type="ECO:0000256" key="8">
    <source>
        <dbReference type="ARBA" id="ARBA00024235"/>
    </source>
</evidence>
<feature type="transmembrane region" description="Helical" evidence="9">
    <location>
        <begin position="21"/>
        <end position="42"/>
    </location>
</feature>
<dbReference type="EMBL" id="JBHSAB010000001">
    <property type="protein sequence ID" value="MFC3907620.1"/>
    <property type="molecule type" value="Genomic_DNA"/>
</dbReference>
<evidence type="ECO:0000256" key="3">
    <source>
        <dbReference type="ARBA" id="ARBA00022692"/>
    </source>
</evidence>
<evidence type="ECO:0000313" key="11">
    <source>
        <dbReference type="EMBL" id="MFC3907620.1"/>
    </source>
</evidence>
<dbReference type="SUPFAM" id="SSF48452">
    <property type="entry name" value="TPR-like"/>
    <property type="match status" value="1"/>
</dbReference>
<evidence type="ECO:0000256" key="6">
    <source>
        <dbReference type="ARBA" id="ARBA00023186"/>
    </source>
</evidence>
<dbReference type="InterPro" id="IPR026039">
    <property type="entry name" value="YfgM"/>
</dbReference>
<keyword evidence="2" id="KW-1003">Cell membrane</keyword>
<accession>A0ABV8CBI0</accession>
<evidence type="ECO:0000256" key="9">
    <source>
        <dbReference type="SAM" id="Phobius"/>
    </source>
</evidence>
<dbReference type="RefSeq" id="WP_382340147.1">
    <property type="nucleotide sequence ID" value="NZ_JBHSAB010000001.1"/>
</dbReference>
<keyword evidence="4 9" id="KW-1133">Transmembrane helix</keyword>
<dbReference type="Proteomes" id="UP001595758">
    <property type="component" value="Unassembled WGS sequence"/>
</dbReference>
<comment type="caution">
    <text evidence="11">The sequence shown here is derived from an EMBL/GenBank/DDBJ whole genome shotgun (WGS) entry which is preliminary data.</text>
</comment>
<dbReference type="PANTHER" id="PTHR38035">
    <property type="entry name" value="UPF0070 PROTEIN YFGM"/>
    <property type="match status" value="1"/>
</dbReference>
<feature type="domain" description="Ancillary SecYEG translocon subunit/Cell division coordinator CpoB TPR" evidence="10">
    <location>
        <begin position="15"/>
        <end position="208"/>
    </location>
</feature>
<sequence length="224" mass="25305">MSTYMTEEEQIEAIKKWWRRYSTPITIILSVILLAASGYRYWQWHENKVNTQASNAYEHLMVAFSNHDNKAIKAYANQLTQQFSDTVYADAARMTLAKLYVSRDKLDKALEPLEYVASHSRLKALRQVARLRIARIMAAQKAYDKAIGELATVDDDSYMPLINELKGDIYTATGNYQQAAVAYKDAISEARTNGIGNQYLEMKTNELATLTQSMNVGASAPRSA</sequence>
<gene>
    <name evidence="11" type="ORF">ACFORL_00820</name>
</gene>
<evidence type="ECO:0000259" key="10">
    <source>
        <dbReference type="Pfam" id="PF09976"/>
    </source>
</evidence>
<name>A0ABV8CBI0_9GAMM</name>
<protein>
    <recommendedName>
        <fullName evidence="8">Ancillary SecYEG translocon subunit</fullName>
    </recommendedName>
</protein>
<evidence type="ECO:0000256" key="1">
    <source>
        <dbReference type="ARBA" id="ARBA00004401"/>
    </source>
</evidence>